<dbReference type="AlphaFoldDB" id="A0A077NNR6"/>
<name>A0A077NNR6_XENBV</name>
<dbReference type="RefSeq" id="WP_038223479.1">
    <property type="nucleotide sequence ID" value="NZ_CAWLWD010000153.1"/>
</dbReference>
<dbReference type="Pfam" id="PF13274">
    <property type="entry name" value="SocA_Panacea"/>
    <property type="match status" value="1"/>
</dbReference>
<evidence type="ECO:0000313" key="2">
    <source>
        <dbReference type="EMBL" id="CDH00555.1"/>
    </source>
</evidence>
<gene>
    <name evidence="2" type="ORF">XBFM1_1710023</name>
</gene>
<dbReference type="InterPro" id="IPR025272">
    <property type="entry name" value="SocA_Panacea"/>
</dbReference>
<comment type="caution">
    <text evidence="2">The sequence shown here is derived from an EMBL/GenBank/DDBJ whole genome shotgun (WGS) entry which is preliminary data.</text>
</comment>
<dbReference type="Proteomes" id="UP000028487">
    <property type="component" value="Unassembled WGS sequence"/>
</dbReference>
<reference evidence="2" key="1">
    <citation type="submission" date="2013-07" db="EMBL/GenBank/DDBJ databases">
        <title>Sub-species coevolution in mutualistic symbiosis.</title>
        <authorList>
            <person name="Murfin K."/>
            <person name="Klassen J."/>
            <person name="Lee M."/>
            <person name="Forst S."/>
            <person name="Stock P."/>
            <person name="Goodrich-Blair H."/>
        </authorList>
    </citation>
    <scope>NUCLEOTIDE SEQUENCE [LARGE SCALE GENOMIC DNA]</scope>
    <source>
        <strain evidence="2">Feltiae Moldova</strain>
    </source>
</reference>
<accession>A0A077NNR6</accession>
<proteinExistence type="predicted"/>
<feature type="domain" description="Antitoxin SocA-like Panacea" evidence="1">
    <location>
        <begin position="32"/>
        <end position="144"/>
    </location>
</feature>
<dbReference type="EMBL" id="CBSV010000081">
    <property type="protein sequence ID" value="CDH00555.1"/>
    <property type="molecule type" value="Genomic_DNA"/>
</dbReference>
<dbReference type="HOGENOM" id="CLU_107140_0_0_6"/>
<protein>
    <recommendedName>
        <fullName evidence="1">Antitoxin SocA-like Panacea domain-containing protein</fullName>
    </recommendedName>
</protein>
<organism evidence="2">
    <name type="scientific">Xenorhabdus bovienii str. feltiae Moldova</name>
    <dbReference type="NCBI Taxonomy" id="1398200"/>
    <lineage>
        <taxon>Bacteria</taxon>
        <taxon>Pseudomonadati</taxon>
        <taxon>Pseudomonadota</taxon>
        <taxon>Gammaproteobacteria</taxon>
        <taxon>Enterobacterales</taxon>
        <taxon>Morganellaceae</taxon>
        <taxon>Xenorhabdus</taxon>
    </lineage>
</organism>
<evidence type="ECO:0000259" key="1">
    <source>
        <dbReference type="Pfam" id="PF13274"/>
    </source>
</evidence>
<sequence>MAITRFDSEKALEAILYVASNAPNPDIYHIGKILYFADRKHLDRYGRLITGDTYIVMKDGPVASNAYDIIKCARGAGRYIPDGSDIHDLLSSLSVDGYKIRAHRTPDDDVFSDSDIEYIDEAITEIGHLAFSKIRRMSHDSIWQNADENGEISIISLAKKCKDSEKLIDYLLTGA</sequence>